<evidence type="ECO:0000313" key="13">
    <source>
        <dbReference type="Proteomes" id="UP001235547"/>
    </source>
</evidence>
<feature type="short sequence motif" description="Q motif" evidence="6">
    <location>
        <begin position="2"/>
        <end position="30"/>
    </location>
</feature>
<dbReference type="CDD" id="cd18787">
    <property type="entry name" value="SF2_C_DEAD"/>
    <property type="match status" value="1"/>
</dbReference>
<dbReference type="EMBL" id="CP120371">
    <property type="protein sequence ID" value="WEX82543.1"/>
    <property type="molecule type" value="Genomic_DNA"/>
</dbReference>
<feature type="domain" description="DEAD-box RNA helicase Q" evidence="11">
    <location>
        <begin position="2"/>
        <end position="30"/>
    </location>
</feature>
<proteinExistence type="inferred from homology"/>
<dbReference type="Pfam" id="PF00270">
    <property type="entry name" value="DEAD"/>
    <property type="match status" value="1"/>
</dbReference>
<dbReference type="PROSITE" id="PS00039">
    <property type="entry name" value="DEAD_ATP_HELICASE"/>
    <property type="match status" value="1"/>
</dbReference>
<dbReference type="Gene3D" id="3.40.50.300">
    <property type="entry name" value="P-loop containing nucleotide triphosphate hydrolases"/>
    <property type="match status" value="2"/>
</dbReference>
<keyword evidence="4 7" id="KW-0067">ATP-binding</keyword>
<dbReference type="PROSITE" id="PS51194">
    <property type="entry name" value="HELICASE_CTER"/>
    <property type="match status" value="1"/>
</dbReference>
<dbReference type="SMART" id="SM00490">
    <property type="entry name" value="HELICc"/>
    <property type="match status" value="1"/>
</dbReference>
<evidence type="ECO:0000256" key="6">
    <source>
        <dbReference type="PROSITE-ProRule" id="PRU00552"/>
    </source>
</evidence>
<comment type="similarity">
    <text evidence="5 7">Belongs to the DEAD box helicase family.</text>
</comment>
<dbReference type="InterPro" id="IPR014014">
    <property type="entry name" value="RNA_helicase_DEAD_Q_motif"/>
</dbReference>
<dbReference type="PROSITE" id="PS51195">
    <property type="entry name" value="Q_MOTIF"/>
    <property type="match status" value="1"/>
</dbReference>
<evidence type="ECO:0000256" key="2">
    <source>
        <dbReference type="ARBA" id="ARBA00022801"/>
    </source>
</evidence>
<feature type="region of interest" description="Disordered" evidence="8">
    <location>
        <begin position="377"/>
        <end position="490"/>
    </location>
</feature>
<dbReference type="InterPro" id="IPR000629">
    <property type="entry name" value="RNA-helicase_DEAD-box_CS"/>
</dbReference>
<dbReference type="RefSeq" id="WP_280733273.1">
    <property type="nucleotide sequence ID" value="NZ_CP120368.1"/>
</dbReference>
<dbReference type="PANTHER" id="PTHR47959:SF13">
    <property type="entry name" value="ATP-DEPENDENT RNA HELICASE RHLE"/>
    <property type="match status" value="1"/>
</dbReference>
<evidence type="ECO:0000259" key="9">
    <source>
        <dbReference type="PROSITE" id="PS51192"/>
    </source>
</evidence>
<dbReference type="Pfam" id="PF00271">
    <property type="entry name" value="Helicase_C"/>
    <property type="match status" value="1"/>
</dbReference>
<sequence>MTNFADLGLSQKVLSAVTDAGYTTPTPIQAGAIPPALQRRDILGIAQTGTGKTASFVLPMLTLLEKGRARARMPRTLILEPTRELAAQVAENFDKYGKNHKLNIALLIGGVSFDEQDRKLERGADVLICTPGRLLDHFERGKLLMSGVEILVIDEADRMLDMGFIPDIERIAKLIPFTRQTLFFSATMPAEIQKLADRFLQNPERLEVARRASTATTVTQRFVAAHAKDYEKRATLRDLIRAQDDLKNAIIFCNRKKDVADLFRSLDRHGFSVGALHGDMDQRSRMAMLANFKDGNIKLLVASDVAARGLDIPDVSHVFNFDVPIHAEDYVHRIGRTGRAGRSGASFTLVTKRDIKFADAIEKLIDQKVEWLNGDLSELPEPMESHDNRRERGRDGRRDRKKDVERSSKGRSDRRPDTATADSAAEIEPVVERAEAVKPQRNTDTSKQGHAGRNDRLGRAQSAANDDNRDRRSRHRRDYDDGPTPIGFGDEIPAFMLIVGKA</sequence>
<evidence type="ECO:0000259" key="11">
    <source>
        <dbReference type="PROSITE" id="PS51195"/>
    </source>
</evidence>
<dbReference type="SMART" id="SM00487">
    <property type="entry name" value="DEXDc"/>
    <property type="match status" value="1"/>
</dbReference>
<evidence type="ECO:0000256" key="1">
    <source>
        <dbReference type="ARBA" id="ARBA00022741"/>
    </source>
</evidence>
<gene>
    <name evidence="12" type="ORF">PYH38_004848</name>
</gene>
<keyword evidence="1 7" id="KW-0547">Nucleotide-binding</keyword>
<keyword evidence="3 7" id="KW-0347">Helicase</keyword>
<feature type="domain" description="Helicase ATP-binding" evidence="9">
    <location>
        <begin position="33"/>
        <end position="206"/>
    </location>
</feature>
<name>A0ABY8D0I6_9HYPH</name>
<dbReference type="SUPFAM" id="SSF52540">
    <property type="entry name" value="P-loop containing nucleoside triphosphate hydrolases"/>
    <property type="match status" value="1"/>
</dbReference>
<dbReference type="CDD" id="cd00268">
    <property type="entry name" value="DEADc"/>
    <property type="match status" value="1"/>
</dbReference>
<dbReference type="InterPro" id="IPR050079">
    <property type="entry name" value="DEAD_box_RNA_helicase"/>
</dbReference>
<dbReference type="PROSITE" id="PS51192">
    <property type="entry name" value="HELICASE_ATP_BIND_1"/>
    <property type="match status" value="1"/>
</dbReference>
<evidence type="ECO:0000256" key="8">
    <source>
        <dbReference type="SAM" id="MobiDB-lite"/>
    </source>
</evidence>
<dbReference type="InterPro" id="IPR011545">
    <property type="entry name" value="DEAD/DEAH_box_helicase_dom"/>
</dbReference>
<feature type="domain" description="Helicase C-terminal" evidence="10">
    <location>
        <begin position="238"/>
        <end position="387"/>
    </location>
</feature>
<evidence type="ECO:0000256" key="7">
    <source>
        <dbReference type="RuleBase" id="RU000492"/>
    </source>
</evidence>
<feature type="compositionally biased region" description="Basic and acidic residues" evidence="8">
    <location>
        <begin position="383"/>
        <end position="417"/>
    </location>
</feature>
<keyword evidence="2 7" id="KW-0378">Hydrolase</keyword>
<dbReference type="InterPro" id="IPR044742">
    <property type="entry name" value="DEAD/DEAH_RhlB"/>
</dbReference>
<evidence type="ECO:0000256" key="3">
    <source>
        <dbReference type="ARBA" id="ARBA00022806"/>
    </source>
</evidence>
<protein>
    <submittedName>
        <fullName evidence="12">DEAD/DEAH box helicase</fullName>
    </submittedName>
</protein>
<reference evidence="12 13" key="1">
    <citation type="submission" date="2023-03" db="EMBL/GenBank/DDBJ databases">
        <authorList>
            <person name="Kaur S."/>
            <person name="Espinosa-Saiz D."/>
            <person name="Velazquez E."/>
            <person name="Menendez E."/>
            <person name="diCenzo G.C."/>
        </authorList>
    </citation>
    <scope>NUCLEOTIDE SEQUENCE [LARGE SCALE GENOMIC DNA]</scope>
    <source>
        <strain evidence="12 13">LMG 27395</strain>
    </source>
</reference>
<evidence type="ECO:0000256" key="4">
    <source>
        <dbReference type="ARBA" id="ARBA00022840"/>
    </source>
</evidence>
<dbReference type="GO" id="GO:0004386">
    <property type="term" value="F:helicase activity"/>
    <property type="evidence" value="ECO:0007669"/>
    <property type="project" value="UniProtKB-KW"/>
</dbReference>
<evidence type="ECO:0000256" key="5">
    <source>
        <dbReference type="ARBA" id="ARBA00038437"/>
    </source>
</evidence>
<keyword evidence="13" id="KW-1185">Reference proteome</keyword>
<evidence type="ECO:0000313" key="12">
    <source>
        <dbReference type="EMBL" id="WEX82543.1"/>
    </source>
</evidence>
<dbReference type="InterPro" id="IPR014001">
    <property type="entry name" value="Helicase_ATP-bd"/>
</dbReference>
<dbReference type="Proteomes" id="UP001235547">
    <property type="component" value="Chromosome 1"/>
</dbReference>
<organism evidence="12 13">
    <name type="scientific">Sinorhizobium numidicum</name>
    <dbReference type="NCBI Taxonomy" id="680248"/>
    <lineage>
        <taxon>Bacteria</taxon>
        <taxon>Pseudomonadati</taxon>
        <taxon>Pseudomonadota</taxon>
        <taxon>Alphaproteobacteria</taxon>
        <taxon>Hyphomicrobiales</taxon>
        <taxon>Rhizobiaceae</taxon>
        <taxon>Sinorhizobium/Ensifer group</taxon>
        <taxon>Sinorhizobium</taxon>
    </lineage>
</organism>
<dbReference type="PANTHER" id="PTHR47959">
    <property type="entry name" value="ATP-DEPENDENT RNA HELICASE RHLE-RELATED"/>
    <property type="match status" value="1"/>
</dbReference>
<dbReference type="InterPro" id="IPR001650">
    <property type="entry name" value="Helicase_C-like"/>
</dbReference>
<evidence type="ECO:0000259" key="10">
    <source>
        <dbReference type="PROSITE" id="PS51194"/>
    </source>
</evidence>
<dbReference type="InterPro" id="IPR027417">
    <property type="entry name" value="P-loop_NTPase"/>
</dbReference>
<accession>A0ABY8D0I6</accession>